<dbReference type="SUPFAM" id="SSF51569">
    <property type="entry name" value="Aldolase"/>
    <property type="match status" value="1"/>
</dbReference>
<evidence type="ECO:0000256" key="1">
    <source>
        <dbReference type="ARBA" id="ARBA00008911"/>
    </source>
</evidence>
<proteinExistence type="inferred from homology"/>
<keyword evidence="3" id="KW-0464">Manganese</keyword>
<dbReference type="AlphaFoldDB" id="A0A379FYK6"/>
<evidence type="ECO:0000256" key="2">
    <source>
        <dbReference type="ARBA" id="ARBA00022679"/>
    </source>
</evidence>
<reference evidence="5 6" key="1">
    <citation type="submission" date="2018-06" db="EMBL/GenBank/DDBJ databases">
        <authorList>
            <consortium name="Pathogen Informatics"/>
            <person name="Doyle S."/>
        </authorList>
    </citation>
    <scope>NUCLEOTIDE SEQUENCE [LARGE SCALE GENOMIC DNA]</scope>
    <source>
        <strain evidence="5 6">NCTC12026</strain>
    </source>
</reference>
<comment type="cofactor">
    <cofactor evidence="3">
        <name>Mn(2+)</name>
        <dbReference type="ChEBI" id="CHEBI:29035"/>
    </cofactor>
    <cofactor evidence="3">
        <name>Co(2+)</name>
        <dbReference type="ChEBI" id="CHEBI:48828"/>
    </cofactor>
    <cofactor evidence="3">
        <name>Cd(2+)</name>
        <dbReference type="ChEBI" id="CHEBI:48775"/>
    </cofactor>
    <text evidence="3">Binds 1 divalent cation per subunit. The enzyme is active with manganese, cobalt or cadmium ions.</text>
</comment>
<evidence type="ECO:0000313" key="6">
    <source>
        <dbReference type="Proteomes" id="UP000255129"/>
    </source>
</evidence>
<keyword evidence="3" id="KW-0170">Cobalt</keyword>
<dbReference type="EC" id="2.5.1.54" evidence="4"/>
<dbReference type="Gene3D" id="3.20.20.70">
    <property type="entry name" value="Aldolase class I"/>
    <property type="match status" value="1"/>
</dbReference>
<dbReference type="InterPro" id="IPR002480">
    <property type="entry name" value="DAHP_synth_2"/>
</dbReference>
<dbReference type="PANTHER" id="PTHR21337">
    <property type="entry name" value="PHOSPHO-2-DEHYDRO-3-DEOXYHEPTONATE ALDOLASE 1, 2"/>
    <property type="match status" value="1"/>
</dbReference>
<dbReference type="GO" id="GO:0009073">
    <property type="term" value="P:aromatic amino acid family biosynthetic process"/>
    <property type="evidence" value="ECO:0007669"/>
    <property type="project" value="InterPro"/>
</dbReference>
<dbReference type="InterPro" id="IPR013785">
    <property type="entry name" value="Aldolase_TIM"/>
</dbReference>
<dbReference type="GO" id="GO:0003849">
    <property type="term" value="F:3-deoxy-7-phosphoheptulonate synthase activity"/>
    <property type="evidence" value="ECO:0007669"/>
    <property type="project" value="UniProtKB-EC"/>
</dbReference>
<feature type="binding site" evidence="3">
    <location>
        <position position="445"/>
    </location>
    <ligand>
        <name>Mn(2+)</name>
        <dbReference type="ChEBI" id="CHEBI:29035"/>
    </ligand>
</feature>
<dbReference type="Proteomes" id="UP000255129">
    <property type="component" value="Unassembled WGS sequence"/>
</dbReference>
<sequence length="464" mass="52623">MLHSFDYDVITGKHDDISNAEGYPFFKKNSLNSWSPSSWKDFPIEQNPEYPDQCALQYYQTRLKSYPPLVLASEIRHFKKTLSLATEGKAFILQGGDCAESFDSCKSTVIKDLIYTFGQMAGLIHQSIKLPIINIGRIAGQYAKPRSNPFETQDGIELPSYRGEIINGLDFTDASRTPDPHRMLNAYYHSSATLNLIRAVNSSESPEYSYRCNIKIYPGSTEQSHYIHFLEELYRTSSYLSNKDNTSKSMYVSHEALLLPYEESMTRQDSSDQKWYNCSAHMVWVGERTRDIDQAHVEYLRGIENPIGIKCGPKISSETLIELIDKLNPNNELGKIILIIRMGVNNILDSLPNLIAAVKNHGAPVIWMIDPMHGNTKGTNSGYKTRHFSDMKNEVLQFISVLKNAGIHPGGLHLEMTGKDVTECTGGLQEINTNDISYKYQTLCDPRLNRMQSLELAYFLGQNW</sequence>
<evidence type="ECO:0000256" key="4">
    <source>
        <dbReference type="RuleBase" id="RU363071"/>
    </source>
</evidence>
<dbReference type="EMBL" id="UGUA01000002">
    <property type="protein sequence ID" value="SUC33924.1"/>
    <property type="molecule type" value="Genomic_DNA"/>
</dbReference>
<feature type="binding site" evidence="3">
    <location>
        <position position="98"/>
    </location>
    <ligand>
        <name>Mn(2+)</name>
        <dbReference type="ChEBI" id="CHEBI:29035"/>
    </ligand>
</feature>
<feature type="binding site" evidence="3">
    <location>
        <position position="137"/>
    </location>
    <ligand>
        <name>phosphoenolpyruvate</name>
        <dbReference type="ChEBI" id="CHEBI:58702"/>
    </ligand>
</feature>
<comment type="similarity">
    <text evidence="1 4">Belongs to the class-II DAHP synthase family.</text>
</comment>
<dbReference type="RefSeq" id="WP_006814018.1">
    <property type="nucleotide sequence ID" value="NZ_AP018946.1"/>
</dbReference>
<keyword evidence="2 4" id="KW-0808">Transferase</keyword>
<feature type="binding site" evidence="3">
    <location>
        <position position="341"/>
    </location>
    <ligand>
        <name>phosphoenolpyruvate</name>
        <dbReference type="ChEBI" id="CHEBI:58702"/>
    </ligand>
</feature>
<keyword evidence="3" id="KW-0104">Cadmium</keyword>
<organism evidence="5 6">
    <name type="scientific">Providencia rustigianii</name>
    <dbReference type="NCBI Taxonomy" id="158850"/>
    <lineage>
        <taxon>Bacteria</taxon>
        <taxon>Pseudomonadati</taxon>
        <taxon>Pseudomonadota</taxon>
        <taxon>Gammaproteobacteria</taxon>
        <taxon>Enterobacterales</taxon>
        <taxon>Morganellaceae</taxon>
        <taxon>Providencia</taxon>
    </lineage>
</organism>
<dbReference type="OrthoDB" id="9766852at2"/>
<evidence type="ECO:0000313" key="5">
    <source>
        <dbReference type="EMBL" id="SUC33924.1"/>
    </source>
</evidence>
<feature type="binding site" evidence="3">
    <location>
        <position position="415"/>
    </location>
    <ligand>
        <name>Mn(2+)</name>
        <dbReference type="ChEBI" id="CHEBI:29035"/>
    </ligand>
</feature>
<feature type="binding site" evidence="3">
    <location>
        <position position="373"/>
    </location>
    <ligand>
        <name>Mn(2+)</name>
        <dbReference type="ChEBI" id="CHEBI:29035"/>
    </ligand>
</feature>
<feature type="binding site" evidence="3">
    <location>
        <begin position="287"/>
        <end position="288"/>
    </location>
    <ligand>
        <name>phosphoenolpyruvate</name>
        <dbReference type="ChEBI" id="CHEBI:58702"/>
    </ligand>
</feature>
<protein>
    <recommendedName>
        <fullName evidence="4">Phospho-2-dehydro-3-deoxyheptonate aldolase</fullName>
        <ecNumber evidence="4">2.5.1.54</ecNumber>
    </recommendedName>
</protein>
<evidence type="ECO:0000256" key="3">
    <source>
        <dbReference type="PIRSR" id="PIRSR602480-1"/>
    </source>
</evidence>
<dbReference type="PANTHER" id="PTHR21337:SF0">
    <property type="entry name" value="PHOSPHO-2-DEHYDRO-3-DEOXYHEPTONATE ALDOLASE"/>
    <property type="match status" value="1"/>
</dbReference>
<name>A0A379FYK6_9GAMM</name>
<gene>
    <name evidence="5" type="primary">aroH</name>
    <name evidence="5" type="ORF">NCTC12026_00251</name>
</gene>
<feature type="binding site" evidence="3">
    <location>
        <position position="310"/>
    </location>
    <ligand>
        <name>phosphoenolpyruvate</name>
        <dbReference type="ChEBI" id="CHEBI:58702"/>
    </ligand>
</feature>
<comment type="catalytic activity">
    <reaction evidence="4">
        <text>D-erythrose 4-phosphate + phosphoenolpyruvate + H2O = 7-phospho-2-dehydro-3-deoxy-D-arabino-heptonate + phosphate</text>
        <dbReference type="Rhea" id="RHEA:14717"/>
        <dbReference type="ChEBI" id="CHEBI:15377"/>
        <dbReference type="ChEBI" id="CHEBI:16897"/>
        <dbReference type="ChEBI" id="CHEBI:43474"/>
        <dbReference type="ChEBI" id="CHEBI:58394"/>
        <dbReference type="ChEBI" id="CHEBI:58702"/>
        <dbReference type="EC" id="2.5.1.54"/>
    </reaction>
</comment>
<accession>A0A379FYK6</accession>
<dbReference type="Pfam" id="PF01474">
    <property type="entry name" value="DAHP_synth_2"/>
    <property type="match status" value="1"/>
</dbReference>